<sequence>MALARYVVLPLSLAALTACESEAERQADTVEYQMEAQAEQSAAASGDAVVAMGLTERQLLDADLVAEDGAELGDIEQVRRDASGVVTGLLVEIEDSDPDRYVQVPLSGLSAKEGTLGDIDVQTSMTSQELAALPEAPMSNP</sequence>
<comment type="caution">
    <text evidence="1">The sequence shown here is derived from an EMBL/GenBank/DDBJ whole genome shotgun (WGS) entry which is preliminary data.</text>
</comment>
<dbReference type="InterPro" id="IPR011033">
    <property type="entry name" value="PRC_barrel-like_sf"/>
</dbReference>
<dbReference type="Proteomes" id="UP000431922">
    <property type="component" value="Unassembled WGS sequence"/>
</dbReference>
<dbReference type="Gene3D" id="2.30.30.240">
    <property type="entry name" value="PRC-barrel domain"/>
    <property type="match status" value="1"/>
</dbReference>
<dbReference type="RefSeq" id="WP_160754869.1">
    <property type="nucleotide sequence ID" value="NZ_WTYL01000001.1"/>
</dbReference>
<dbReference type="OrthoDB" id="7204781at2"/>
<evidence type="ECO:0000313" key="1">
    <source>
        <dbReference type="EMBL" id="MXP43241.1"/>
    </source>
</evidence>
<name>A0A845AW44_9SPHN</name>
<organism evidence="1 2">
    <name type="scientific">Allopontixanthobacter sediminis</name>
    <dbReference type="NCBI Taxonomy" id="1689985"/>
    <lineage>
        <taxon>Bacteria</taxon>
        <taxon>Pseudomonadati</taxon>
        <taxon>Pseudomonadota</taxon>
        <taxon>Alphaproteobacteria</taxon>
        <taxon>Sphingomonadales</taxon>
        <taxon>Erythrobacteraceae</taxon>
        <taxon>Allopontixanthobacter</taxon>
    </lineage>
</organism>
<evidence type="ECO:0000313" key="2">
    <source>
        <dbReference type="Proteomes" id="UP000431922"/>
    </source>
</evidence>
<dbReference type="EMBL" id="WTYL01000001">
    <property type="protein sequence ID" value="MXP43241.1"/>
    <property type="molecule type" value="Genomic_DNA"/>
</dbReference>
<protein>
    <submittedName>
        <fullName evidence="1">PRC-barrel domain containing protein</fullName>
    </submittedName>
</protein>
<dbReference type="SUPFAM" id="SSF50346">
    <property type="entry name" value="PRC-barrel domain"/>
    <property type="match status" value="1"/>
</dbReference>
<proteinExistence type="predicted"/>
<dbReference type="PROSITE" id="PS51257">
    <property type="entry name" value="PROKAR_LIPOPROTEIN"/>
    <property type="match status" value="1"/>
</dbReference>
<gene>
    <name evidence="1" type="ORF">GRI65_02080</name>
</gene>
<dbReference type="AlphaFoldDB" id="A0A845AW44"/>
<accession>A0A845AW44</accession>
<reference evidence="1 2" key="1">
    <citation type="submission" date="2019-12" db="EMBL/GenBank/DDBJ databases">
        <title>Genomic-based taxomic classification of the family Erythrobacteraceae.</title>
        <authorList>
            <person name="Xu L."/>
        </authorList>
    </citation>
    <scope>NUCLEOTIDE SEQUENCE [LARGE SCALE GENOMIC DNA]</scope>
    <source>
        <strain evidence="1 2">KCTC 42453</strain>
    </source>
</reference>
<keyword evidence="2" id="KW-1185">Reference proteome</keyword>